<dbReference type="Proteomes" id="UP000318483">
    <property type="component" value="Plasmid unnamed1"/>
</dbReference>
<dbReference type="EMBL" id="CP042262">
    <property type="protein sequence ID" value="QDY70703.1"/>
    <property type="molecule type" value="Genomic_DNA"/>
</dbReference>
<gene>
    <name evidence="5" type="ORF">FPZ52_12200</name>
</gene>
<name>A0A5B8IYP9_9RHOB</name>
<dbReference type="EC" id="5.4.3.8" evidence="5"/>
<dbReference type="InterPro" id="IPR015424">
    <property type="entry name" value="PyrdxlP-dep_Trfase"/>
</dbReference>
<comment type="similarity">
    <text evidence="3">Belongs to the class-III pyridoxal-phosphate-dependent aminotransferase family.</text>
</comment>
<dbReference type="Gene3D" id="3.40.640.10">
    <property type="entry name" value="Type I PLP-dependent aspartate aminotransferase-like (Major domain)"/>
    <property type="match status" value="1"/>
</dbReference>
<accession>A0A5B8IYP9</accession>
<dbReference type="GO" id="GO:0030170">
    <property type="term" value="F:pyridoxal phosphate binding"/>
    <property type="evidence" value="ECO:0007669"/>
    <property type="project" value="InterPro"/>
</dbReference>
<evidence type="ECO:0000313" key="5">
    <source>
        <dbReference type="EMBL" id="QDY70703.1"/>
    </source>
</evidence>
<keyword evidence="5" id="KW-0413">Isomerase</keyword>
<dbReference type="Gene3D" id="3.90.1150.10">
    <property type="entry name" value="Aspartate Aminotransferase, domain 1"/>
    <property type="match status" value="1"/>
</dbReference>
<dbReference type="InterPro" id="IPR015421">
    <property type="entry name" value="PyrdxlP-dep_Trfase_major"/>
</dbReference>
<protein>
    <submittedName>
        <fullName evidence="5">Glutamate-1-semialdehyde 2,1-aminomutase</fullName>
        <ecNumber evidence="5">5.4.3.8</ecNumber>
    </submittedName>
</protein>
<dbReference type="KEGG" id="lit:FPZ52_12200"/>
<evidence type="ECO:0000313" key="6">
    <source>
        <dbReference type="Proteomes" id="UP000318483"/>
    </source>
</evidence>
<evidence type="ECO:0000256" key="4">
    <source>
        <dbReference type="SAM" id="MobiDB-lite"/>
    </source>
</evidence>
<feature type="region of interest" description="Disordered" evidence="4">
    <location>
        <begin position="1"/>
        <end position="21"/>
    </location>
</feature>
<dbReference type="GO" id="GO:0008483">
    <property type="term" value="F:transaminase activity"/>
    <property type="evidence" value="ECO:0007669"/>
    <property type="project" value="InterPro"/>
</dbReference>
<geneLocation type="plasmid" evidence="5 6">
    <name>unnamed1</name>
</geneLocation>
<dbReference type="RefSeq" id="WP_146366119.1">
    <property type="nucleotide sequence ID" value="NZ_CP042262.1"/>
</dbReference>
<evidence type="ECO:0000256" key="2">
    <source>
        <dbReference type="ARBA" id="ARBA00022898"/>
    </source>
</evidence>
<keyword evidence="5" id="KW-0614">Plasmid</keyword>
<dbReference type="SUPFAM" id="SSF53383">
    <property type="entry name" value="PLP-dependent transferases"/>
    <property type="match status" value="1"/>
</dbReference>
<comment type="cofactor">
    <cofactor evidence="1">
        <name>pyridoxal 5'-phosphate</name>
        <dbReference type="ChEBI" id="CHEBI:597326"/>
    </cofactor>
</comment>
<keyword evidence="2 3" id="KW-0663">Pyridoxal phosphate</keyword>
<keyword evidence="6" id="KW-1185">Reference proteome</keyword>
<organism evidence="5 6">
    <name type="scientific">Qingshengfaniella alkalisoli</name>
    <dbReference type="NCBI Taxonomy" id="2599296"/>
    <lineage>
        <taxon>Bacteria</taxon>
        <taxon>Pseudomonadati</taxon>
        <taxon>Pseudomonadota</taxon>
        <taxon>Alphaproteobacteria</taxon>
        <taxon>Rhodobacterales</taxon>
        <taxon>Paracoccaceae</taxon>
        <taxon>Qingshengfaniella</taxon>
    </lineage>
</organism>
<proteinExistence type="inferred from homology"/>
<reference evidence="5 6" key="1">
    <citation type="submission" date="2019-07" db="EMBL/GenBank/DDBJ databases">
        <title>Litoreibacter alkalisoli sp. nov., isolated from saline-alkaline soil.</title>
        <authorList>
            <person name="Wang S."/>
            <person name="Xu L."/>
            <person name="Xing Y.-T."/>
            <person name="Sun J.-Q."/>
        </authorList>
    </citation>
    <scope>NUCLEOTIDE SEQUENCE [LARGE SCALE GENOMIC DNA]</scope>
    <source>
        <strain evidence="5 6">LN3S51</strain>
        <plasmid evidence="5 6">unnamed1</plasmid>
    </source>
</reference>
<dbReference type="InterPro" id="IPR015422">
    <property type="entry name" value="PyrdxlP-dep_Trfase_small"/>
</dbReference>
<sequence length="469" mass="51283">MEEISRVRGSGNDAKPADDRRYQMSRKLQRRAHEIIPGGAHTYAKGDDQYPVLAPGFLAKGQGCHVWDVDGHEYIEFGLGNRAIGLGHCFERVTNAARKALDIGCNFTRPTPYEIECAEIFLESIPTAEMVKFCKNGSDATSGAMRLARAYTGRERIAICGDHPFFSTDDWFIGTTPVNSGVPEAIKALTLSFRYGDLEDARALFDDHPGEIAAVILEPSRGDDPPTGYLAALRELAHEHGALFVLDEMITGFRWDLHGGQGLYGVKPDLSCFGKAMANGFSVSALCGKRDIMRLGGLEHDDRPRVFLLSTTHGAETHALVAATETMRVYQDEPVIEHLYAMGALLRRETEAAIARRGMGDFVKIVGRDCCLAFQTLDADGASSQAFRSLFLQETIRRGIIAPSLTVSYSHAESDISAAVSAIDGALAIYERALYDGVEKHLIGRPSHVVYRRYNLANKASGLDQPGAQ</sequence>
<dbReference type="GO" id="GO:0042286">
    <property type="term" value="F:glutamate-1-semialdehyde 2,1-aminomutase activity"/>
    <property type="evidence" value="ECO:0007669"/>
    <property type="project" value="UniProtKB-EC"/>
</dbReference>
<dbReference type="AlphaFoldDB" id="A0A5B8IYP9"/>
<evidence type="ECO:0000256" key="3">
    <source>
        <dbReference type="RuleBase" id="RU003560"/>
    </source>
</evidence>
<evidence type="ECO:0000256" key="1">
    <source>
        <dbReference type="ARBA" id="ARBA00001933"/>
    </source>
</evidence>
<dbReference type="Pfam" id="PF00202">
    <property type="entry name" value="Aminotran_3"/>
    <property type="match status" value="1"/>
</dbReference>
<dbReference type="OrthoDB" id="9801052at2"/>
<dbReference type="NCBIfam" id="NF004856">
    <property type="entry name" value="PRK06209.1"/>
    <property type="match status" value="1"/>
</dbReference>
<dbReference type="PANTHER" id="PTHR43713:SF3">
    <property type="entry name" value="GLUTAMATE-1-SEMIALDEHYDE 2,1-AMINOMUTASE 1, CHLOROPLASTIC-RELATED"/>
    <property type="match status" value="1"/>
</dbReference>
<dbReference type="PANTHER" id="PTHR43713">
    <property type="entry name" value="GLUTAMATE-1-SEMIALDEHYDE 2,1-AMINOMUTASE"/>
    <property type="match status" value="1"/>
</dbReference>
<dbReference type="InterPro" id="IPR005814">
    <property type="entry name" value="Aminotrans_3"/>
</dbReference>